<dbReference type="GO" id="GO:0002949">
    <property type="term" value="P:tRNA threonylcarbamoyladenosine modification"/>
    <property type="evidence" value="ECO:0007669"/>
    <property type="project" value="InterPro"/>
</dbReference>
<organism evidence="2 3">
    <name type="scientific">Actinomyces bowdenii</name>
    <dbReference type="NCBI Taxonomy" id="131109"/>
    <lineage>
        <taxon>Bacteria</taxon>
        <taxon>Bacillati</taxon>
        <taxon>Actinomycetota</taxon>
        <taxon>Actinomycetes</taxon>
        <taxon>Actinomycetales</taxon>
        <taxon>Actinomycetaceae</taxon>
        <taxon>Actinomyces</taxon>
    </lineage>
</organism>
<dbReference type="Pfam" id="PF00814">
    <property type="entry name" value="TsaD"/>
    <property type="match status" value="1"/>
</dbReference>
<evidence type="ECO:0000313" key="3">
    <source>
        <dbReference type="Proteomes" id="UP000572528"/>
    </source>
</evidence>
<comment type="caution">
    <text evidence="2">The sequence shown here is derived from an EMBL/GenBank/DDBJ whole genome shotgun (WGS) entry which is preliminary data.</text>
</comment>
<dbReference type="GO" id="GO:0016740">
    <property type="term" value="F:transferase activity"/>
    <property type="evidence" value="ECO:0007669"/>
    <property type="project" value="UniProtKB-KW"/>
</dbReference>
<dbReference type="AlphaFoldDB" id="A0A853EIU1"/>
<dbReference type="InterPro" id="IPR000905">
    <property type="entry name" value="Gcp-like_dom"/>
</dbReference>
<name>A0A853EIU1_9ACTO</name>
<gene>
    <name evidence="2" type="primary">tsaB</name>
    <name evidence="2" type="ORF">HZZ05_05950</name>
</gene>
<accession>A0A853EIU1</accession>
<dbReference type="NCBIfam" id="TIGR03725">
    <property type="entry name" value="T6A_YeaZ"/>
    <property type="match status" value="1"/>
</dbReference>
<dbReference type="RefSeq" id="WP_179900364.1">
    <property type="nucleotide sequence ID" value="NZ_JACBXV010000061.1"/>
</dbReference>
<sequence>MRILSIDSSLGTQVTALDADPARDGGALEVLAAAGQDSPRAHAESLGPMLAQVLGDPRVADRPLDAVVAATGPAPFTGLRAGLVAARTVGRARSLPVHGIPSLDAVARLALDRLDAGLGVGPGAQQDGGQEAGSTPVVLVATDARRGEVYAARYRARGADDVERLDPLSVLPPAQARELGPFDLVAGSGLALHPELGRAPAGAPGDGGARDGAAGDGGVLAGPVLVSGDALAQVRLALARLARGEQLSTEPIYLRHADVQMPSSRKRVS</sequence>
<evidence type="ECO:0000259" key="1">
    <source>
        <dbReference type="Pfam" id="PF00814"/>
    </source>
</evidence>
<evidence type="ECO:0000313" key="2">
    <source>
        <dbReference type="EMBL" id="NYS69064.1"/>
    </source>
</evidence>
<reference evidence="2 3" key="1">
    <citation type="submission" date="2020-07" db="EMBL/GenBank/DDBJ databases">
        <title>MOT database genomes.</title>
        <authorList>
            <person name="Joseph S."/>
            <person name="Aduse-Opoku J."/>
            <person name="Hashim A."/>
            <person name="Wade W."/>
            <person name="Curtis M."/>
        </authorList>
    </citation>
    <scope>NUCLEOTIDE SEQUENCE [LARGE SCALE GENOMIC DNA]</scope>
    <source>
        <strain evidence="2 3">WMus004</strain>
    </source>
</reference>
<proteinExistence type="predicted"/>
<feature type="domain" description="Gcp-like" evidence="1">
    <location>
        <begin position="39"/>
        <end position="108"/>
    </location>
</feature>
<dbReference type="InterPro" id="IPR043129">
    <property type="entry name" value="ATPase_NBD"/>
</dbReference>
<dbReference type="SUPFAM" id="SSF53067">
    <property type="entry name" value="Actin-like ATPase domain"/>
    <property type="match status" value="2"/>
</dbReference>
<dbReference type="EMBL" id="JACBXV010000061">
    <property type="protein sequence ID" value="NYS69064.1"/>
    <property type="molecule type" value="Genomic_DNA"/>
</dbReference>
<keyword evidence="2" id="KW-0808">Transferase</keyword>
<dbReference type="InterPro" id="IPR022496">
    <property type="entry name" value="T6A_TsaB"/>
</dbReference>
<protein>
    <submittedName>
        <fullName evidence="2">tRNA (Adenosine(37)-N6)-threonylcarbamoyltransferase complex dimerization subunit type 1 TsaB</fullName>
    </submittedName>
</protein>
<dbReference type="Proteomes" id="UP000572528">
    <property type="component" value="Unassembled WGS sequence"/>
</dbReference>
<dbReference type="Gene3D" id="3.30.420.40">
    <property type="match status" value="2"/>
</dbReference>